<dbReference type="GO" id="GO:0005886">
    <property type="term" value="C:plasma membrane"/>
    <property type="evidence" value="ECO:0007669"/>
    <property type="project" value="UniProtKB-SubCell"/>
</dbReference>
<dbReference type="PANTHER" id="PTHR43646">
    <property type="entry name" value="GLYCOSYLTRANSFERASE"/>
    <property type="match status" value="1"/>
</dbReference>
<comment type="subcellular location">
    <subcellularLocation>
        <location evidence="1">Cell membrane</location>
    </subcellularLocation>
</comment>
<feature type="domain" description="Glycosyltransferase 2-like" evidence="6">
    <location>
        <begin position="13"/>
        <end position="137"/>
    </location>
</feature>
<keyword evidence="4 7" id="KW-0808">Transferase</keyword>
<keyword evidence="5" id="KW-0472">Membrane</keyword>
<keyword evidence="3" id="KW-0328">Glycosyltransferase</keyword>
<dbReference type="Pfam" id="PF00535">
    <property type="entry name" value="Glycos_transf_2"/>
    <property type="match status" value="1"/>
</dbReference>
<dbReference type="Proteomes" id="UP000225972">
    <property type="component" value="Unassembled WGS sequence"/>
</dbReference>
<evidence type="ECO:0000256" key="2">
    <source>
        <dbReference type="ARBA" id="ARBA00022475"/>
    </source>
</evidence>
<dbReference type="GO" id="GO:0016757">
    <property type="term" value="F:glycosyltransferase activity"/>
    <property type="evidence" value="ECO:0007669"/>
    <property type="project" value="UniProtKB-KW"/>
</dbReference>
<evidence type="ECO:0000256" key="5">
    <source>
        <dbReference type="ARBA" id="ARBA00023136"/>
    </source>
</evidence>
<evidence type="ECO:0000256" key="4">
    <source>
        <dbReference type="ARBA" id="ARBA00022679"/>
    </source>
</evidence>
<organism evidence="7 8">
    <name type="scientific">Pelagimonas phthalicica</name>
    <dbReference type="NCBI Taxonomy" id="1037362"/>
    <lineage>
        <taxon>Bacteria</taxon>
        <taxon>Pseudomonadati</taxon>
        <taxon>Pseudomonadota</taxon>
        <taxon>Alphaproteobacteria</taxon>
        <taxon>Rhodobacterales</taxon>
        <taxon>Roseobacteraceae</taxon>
        <taxon>Pelagimonas</taxon>
    </lineage>
</organism>
<dbReference type="PANTHER" id="PTHR43646:SF2">
    <property type="entry name" value="GLYCOSYLTRANSFERASE 2-LIKE DOMAIN-CONTAINING PROTEIN"/>
    <property type="match status" value="1"/>
</dbReference>
<dbReference type="EMBL" id="FXXP01000001">
    <property type="protein sequence ID" value="SMX26464.1"/>
    <property type="molecule type" value="Genomic_DNA"/>
</dbReference>
<keyword evidence="2" id="KW-1003">Cell membrane</keyword>
<evidence type="ECO:0000256" key="3">
    <source>
        <dbReference type="ARBA" id="ARBA00022676"/>
    </source>
</evidence>
<evidence type="ECO:0000313" key="7">
    <source>
        <dbReference type="EMBL" id="SMX26464.1"/>
    </source>
</evidence>
<protein>
    <submittedName>
        <fullName evidence="7">Glycosyl transferase family 2</fullName>
    </submittedName>
</protein>
<dbReference type="SUPFAM" id="SSF53448">
    <property type="entry name" value="Nucleotide-diphospho-sugar transferases"/>
    <property type="match status" value="1"/>
</dbReference>
<dbReference type="InterPro" id="IPR029044">
    <property type="entry name" value="Nucleotide-diphossugar_trans"/>
</dbReference>
<sequence>MMQDKMAGSMRLCVIIPANNEAALIGGCLEAILASDWQGGGVQVIVAANGCSDDTVAQARGFATAFDRLGWHLEVLDLAKGGKLNALNLADAKVHAPIRVYLDADVTISRGLLWQLADALSGPAPRYASGKVNITAKSWLSRAYARIWRQVPFMSDCVPGCGVFAVNDAGRARWGAFPEIISDDTYVRLSFAPQERVGVQASYEWPIAEGFHNLVKVRRRQDVGVDEVAQKFPDLIENDDKPDFPLSRKLSMALHAPISFAVYSGVALVSKLTRNRNAGWSRGR</sequence>
<name>A0A238J8B1_9RHOB</name>
<dbReference type="RefSeq" id="WP_235871862.1">
    <property type="nucleotide sequence ID" value="NZ_FXXP01000001.1"/>
</dbReference>
<accession>A0A238J8B1</accession>
<evidence type="ECO:0000313" key="8">
    <source>
        <dbReference type="Proteomes" id="UP000225972"/>
    </source>
</evidence>
<dbReference type="Gene3D" id="3.90.550.10">
    <property type="entry name" value="Spore Coat Polysaccharide Biosynthesis Protein SpsA, Chain A"/>
    <property type="match status" value="1"/>
</dbReference>
<dbReference type="InterPro" id="IPR001173">
    <property type="entry name" value="Glyco_trans_2-like"/>
</dbReference>
<evidence type="ECO:0000259" key="6">
    <source>
        <dbReference type="Pfam" id="PF00535"/>
    </source>
</evidence>
<reference evidence="8" key="1">
    <citation type="submission" date="2017-05" db="EMBL/GenBank/DDBJ databases">
        <authorList>
            <person name="Rodrigo-Torres L."/>
            <person name="Arahal R. D."/>
            <person name="Lucena T."/>
        </authorList>
    </citation>
    <scope>NUCLEOTIDE SEQUENCE [LARGE SCALE GENOMIC DNA]</scope>
    <source>
        <strain evidence="8">CECT 8649</strain>
    </source>
</reference>
<proteinExistence type="predicted"/>
<dbReference type="AlphaFoldDB" id="A0A238J8B1"/>
<gene>
    <name evidence="7" type="ORF">TRP8649_00543</name>
</gene>
<evidence type="ECO:0000256" key="1">
    <source>
        <dbReference type="ARBA" id="ARBA00004236"/>
    </source>
</evidence>
<keyword evidence="8" id="KW-1185">Reference proteome</keyword>